<evidence type="ECO:0000313" key="1">
    <source>
        <dbReference type="EMBL" id="KIH67503.1"/>
    </source>
</evidence>
<keyword evidence="2" id="KW-1185">Reference proteome</keyword>
<dbReference type="Proteomes" id="UP000054047">
    <property type="component" value="Unassembled WGS sequence"/>
</dbReference>
<dbReference type="InterPro" id="IPR013785">
    <property type="entry name" value="Aldolase_TIM"/>
</dbReference>
<dbReference type="OrthoDB" id="1905920at2759"/>
<sequence>MRVPALSVGRTLATVAGQRQPFKVVEVGARDGLQNEKRCVSILLKSIMEQSIDLQIISTEDKVNLINRLSACGLKLLFADIREFISVTHA</sequence>
<dbReference type="EMBL" id="KN726670">
    <property type="protein sequence ID" value="KIH67503.1"/>
    <property type="molecule type" value="Genomic_DNA"/>
</dbReference>
<reference evidence="1 2" key="1">
    <citation type="submission" date="2013-12" db="EMBL/GenBank/DDBJ databases">
        <title>Draft genome of the parsitic nematode Ancylostoma duodenale.</title>
        <authorList>
            <person name="Mitreva M."/>
        </authorList>
    </citation>
    <scope>NUCLEOTIDE SEQUENCE [LARGE SCALE GENOMIC DNA]</scope>
    <source>
        <strain evidence="1 2">Zhejiang</strain>
    </source>
</reference>
<accession>A0A0C2DCC9</accession>
<dbReference type="AlphaFoldDB" id="A0A0C2DCC9"/>
<evidence type="ECO:0000313" key="2">
    <source>
        <dbReference type="Proteomes" id="UP000054047"/>
    </source>
</evidence>
<proteinExistence type="predicted"/>
<protein>
    <submittedName>
        <fullName evidence="1">Uncharacterized protein</fullName>
    </submittedName>
</protein>
<dbReference type="Gene3D" id="3.20.20.70">
    <property type="entry name" value="Aldolase class I"/>
    <property type="match status" value="1"/>
</dbReference>
<name>A0A0C2DCC9_9BILA</name>
<organism evidence="1 2">
    <name type="scientific">Ancylostoma duodenale</name>
    <dbReference type="NCBI Taxonomy" id="51022"/>
    <lineage>
        <taxon>Eukaryota</taxon>
        <taxon>Metazoa</taxon>
        <taxon>Ecdysozoa</taxon>
        <taxon>Nematoda</taxon>
        <taxon>Chromadorea</taxon>
        <taxon>Rhabditida</taxon>
        <taxon>Rhabditina</taxon>
        <taxon>Rhabditomorpha</taxon>
        <taxon>Strongyloidea</taxon>
        <taxon>Ancylostomatidae</taxon>
        <taxon>Ancylostomatinae</taxon>
        <taxon>Ancylostoma</taxon>
    </lineage>
</organism>
<gene>
    <name evidence="1" type="ORF">ANCDUO_02169</name>
</gene>